<dbReference type="PANTHER" id="PTHR34836">
    <property type="entry name" value="OS06G0188250 PROTEIN"/>
    <property type="match status" value="1"/>
</dbReference>
<evidence type="ECO:0000256" key="15">
    <source>
        <dbReference type="SAM" id="Phobius"/>
    </source>
</evidence>
<protein>
    <submittedName>
        <fullName evidence="18">Glutamate receptor 2.9</fullName>
    </submittedName>
</protein>
<keyword evidence="4" id="KW-0813">Transport</keyword>
<dbReference type="SUPFAM" id="SSF53822">
    <property type="entry name" value="Periplasmic binding protein-like I"/>
    <property type="match status" value="1"/>
</dbReference>
<evidence type="ECO:0000313" key="17">
    <source>
        <dbReference type="Proteomes" id="UP001652623"/>
    </source>
</evidence>
<dbReference type="RefSeq" id="XP_048331270.2">
    <property type="nucleotide sequence ID" value="XM_048475313.2"/>
</dbReference>
<proteinExistence type="inferred from homology"/>
<keyword evidence="13" id="KW-0407">Ion channel</keyword>
<name>A0ABM3ILU7_ZIZJJ</name>
<keyword evidence="7 15" id="KW-1133">Transmembrane helix</keyword>
<evidence type="ECO:0000256" key="5">
    <source>
        <dbReference type="ARBA" id="ARBA00022692"/>
    </source>
</evidence>
<dbReference type="PANTHER" id="PTHR34836:SF1">
    <property type="entry name" value="OS09G0428600 PROTEIN"/>
    <property type="match status" value="1"/>
</dbReference>
<gene>
    <name evidence="18" type="primary">LOC107408188</name>
</gene>
<dbReference type="InterPro" id="IPR044440">
    <property type="entry name" value="GABAb_receptor_plant_PBP1"/>
</dbReference>
<reference evidence="18" key="1">
    <citation type="submission" date="2025-08" db="UniProtKB">
        <authorList>
            <consortium name="RefSeq"/>
        </authorList>
    </citation>
    <scope>IDENTIFICATION</scope>
    <source>
        <tissue evidence="18">Seedling</tissue>
    </source>
</reference>
<accession>A0ABM3ILU7</accession>
<sequence length="1018" mass="113440">MPRIPKPSQETQTNMFIKHLVFSLFLVLFVSPRFLVVLAENRTNITPVKVGVILNLDTWIGKMRFSCFNMALSDFYASHSYYKTRLLLHTRNSNGDGVAAAVAALDLIKNVEVQTIVGPEYSTLANFVIDLGDKAHVPILSFSATSPTLTSLMSPYFIRVAKNDSSQVKAIGAIVQAFGWREVVPIYVDNEFGDGIIPYLTDALQQVDARVPYRSLIPLKATDDQIAAELYKLMTMQTRVFIVHMSPTLGSRLFIKAKEIGMMDKGYVWIMTDGITNLIDSFNSSVIDSMQGVLGVRTYVANTKELENFSIRWKTQFRHDNPSILNAELDVSGLWAYDSAFALAMAVEEIGSGGGNFSFKHVNVSGSSSIDLETIGINQNGPELARALKNLKFKGLAGDFRLVDGQLQSSIFEILNVNGRGERRIGFWTQRNGLSRRILDETQNSTKYSTSNTSLGPIIWPGDSTYVPRGWEIATKGEKLRIGVPVKDGFREFVNVTFDTSTNKTKEVTGYSIDVFKAVLDELPYLVPYDFIPFAMPNGTSSGTYNDFVYQVFLQNLDAAVGDITIRANRSLYVDFTLPYTESGVSMVVPIKDVRRKDAWVFLKPLTWDLWATTGFFFIFIGFAVWVLEHRINEDFRGPPHHQIGTSFWFSFSTMVFAHKERVVSNLARFVVIVWCFVVLILTQSYTASLTSLLTVRQLQPAVNDVNQILKNRQNVGYLKGSFVHGILKQLGFEDNNLKTYNSPEQLDELFANKSGNDGIVAAFDERPSLKPFLARYCSKYTMVEPTFKANGFGFAFPKDSPLVGDISRAILKVTEGNRIREIENKWFKAESGCPDPSDRDVISSQSLGLDSFWGLFLIAGVVSSLALLIFAATFLHENRHFLSGSGPDLGASMWKRIQLIFGIFNQRDLNSHTYKRNEAQEKSVVGGSSPNTNCPPSPSWYSYHTDRSNVGGSVSPQPGHGHGSIVDSPNGDEAAMEIINLSSVDVGHELTFPSPSAYPYNSTTENLSMFVFQEHDA</sequence>
<comment type="subunit">
    <text evidence="3">May form heteromers.</text>
</comment>
<dbReference type="CDD" id="cd19990">
    <property type="entry name" value="PBP1_GABAb_receptor_plant"/>
    <property type="match status" value="1"/>
</dbReference>
<dbReference type="GeneID" id="107408188"/>
<dbReference type="InterPro" id="IPR001320">
    <property type="entry name" value="Iontro_rcpt_C"/>
</dbReference>
<keyword evidence="10 18" id="KW-0675">Receptor</keyword>
<keyword evidence="17" id="KW-1185">Reference proteome</keyword>
<evidence type="ECO:0000256" key="12">
    <source>
        <dbReference type="ARBA" id="ARBA00023286"/>
    </source>
</evidence>
<feature type="transmembrane region" description="Helical" evidence="15">
    <location>
        <begin position="853"/>
        <end position="876"/>
    </location>
</feature>
<dbReference type="Gene3D" id="3.40.50.2300">
    <property type="match status" value="2"/>
</dbReference>
<evidence type="ECO:0000256" key="7">
    <source>
        <dbReference type="ARBA" id="ARBA00022989"/>
    </source>
</evidence>
<keyword evidence="9 15" id="KW-0472">Membrane</keyword>
<evidence type="ECO:0000256" key="11">
    <source>
        <dbReference type="ARBA" id="ARBA00023180"/>
    </source>
</evidence>
<dbReference type="PIRSF" id="PIRSF037090">
    <property type="entry name" value="Iontro_Glu-like_rcpt_pln"/>
    <property type="match status" value="1"/>
</dbReference>
<evidence type="ECO:0000256" key="9">
    <source>
        <dbReference type="ARBA" id="ARBA00023136"/>
    </source>
</evidence>
<dbReference type="Pfam" id="PF01094">
    <property type="entry name" value="ANF_receptor"/>
    <property type="match status" value="1"/>
</dbReference>
<dbReference type="SMART" id="SM00079">
    <property type="entry name" value="PBPe"/>
    <property type="match status" value="1"/>
</dbReference>
<evidence type="ECO:0000256" key="14">
    <source>
        <dbReference type="ARBA" id="ARBA00049638"/>
    </source>
</evidence>
<dbReference type="Gene3D" id="3.40.190.10">
    <property type="entry name" value="Periplasmic binding protein-like II"/>
    <property type="match status" value="2"/>
</dbReference>
<dbReference type="InterPro" id="IPR001828">
    <property type="entry name" value="ANF_lig-bd_rcpt"/>
</dbReference>
<evidence type="ECO:0000256" key="2">
    <source>
        <dbReference type="ARBA" id="ARBA00008685"/>
    </source>
</evidence>
<dbReference type="InterPro" id="IPR015683">
    <property type="entry name" value="Ionotropic_Glu_rcpt"/>
</dbReference>
<evidence type="ECO:0000256" key="6">
    <source>
        <dbReference type="ARBA" id="ARBA00022729"/>
    </source>
</evidence>
<dbReference type="CDD" id="cd13686">
    <property type="entry name" value="GluR_Plant"/>
    <property type="match status" value="1"/>
</dbReference>
<dbReference type="SUPFAM" id="SSF53850">
    <property type="entry name" value="Periplasmic binding protein-like II"/>
    <property type="match status" value="1"/>
</dbReference>
<feature type="transmembrane region" description="Helical" evidence="15">
    <location>
        <begin position="610"/>
        <end position="628"/>
    </location>
</feature>
<evidence type="ECO:0000256" key="13">
    <source>
        <dbReference type="ARBA" id="ARBA00023303"/>
    </source>
</evidence>
<comment type="subcellular location">
    <subcellularLocation>
        <location evidence="1">Membrane</location>
        <topology evidence="1">Multi-pass membrane protein</topology>
    </subcellularLocation>
</comment>
<evidence type="ECO:0000256" key="8">
    <source>
        <dbReference type="ARBA" id="ARBA00023065"/>
    </source>
</evidence>
<keyword evidence="12" id="KW-1071">Ligand-gated ion channel</keyword>
<keyword evidence="5 15" id="KW-0812">Transmembrane</keyword>
<organism evidence="17 18">
    <name type="scientific">Ziziphus jujuba</name>
    <name type="common">Chinese jujube</name>
    <name type="synonym">Ziziphus sativa</name>
    <dbReference type="NCBI Taxonomy" id="326968"/>
    <lineage>
        <taxon>Eukaryota</taxon>
        <taxon>Viridiplantae</taxon>
        <taxon>Streptophyta</taxon>
        <taxon>Embryophyta</taxon>
        <taxon>Tracheophyta</taxon>
        <taxon>Spermatophyta</taxon>
        <taxon>Magnoliopsida</taxon>
        <taxon>eudicotyledons</taxon>
        <taxon>Gunneridae</taxon>
        <taxon>Pentapetalae</taxon>
        <taxon>rosids</taxon>
        <taxon>fabids</taxon>
        <taxon>Rosales</taxon>
        <taxon>Rhamnaceae</taxon>
        <taxon>Paliureae</taxon>
        <taxon>Ziziphus</taxon>
    </lineage>
</organism>
<evidence type="ECO:0000256" key="4">
    <source>
        <dbReference type="ARBA" id="ARBA00022448"/>
    </source>
</evidence>
<comment type="similarity">
    <text evidence="2">Belongs to the glutamate-gated ion channel (TC 1.A.10.1) family.</text>
</comment>
<dbReference type="Pfam" id="PF10613">
    <property type="entry name" value="Lig_chan-Glu_bd"/>
    <property type="match status" value="1"/>
</dbReference>
<keyword evidence="6" id="KW-0732">Signal</keyword>
<dbReference type="Pfam" id="PF00060">
    <property type="entry name" value="Lig_chan"/>
    <property type="match status" value="1"/>
</dbReference>
<dbReference type="InterPro" id="IPR028082">
    <property type="entry name" value="Peripla_BP_I"/>
</dbReference>
<dbReference type="InterPro" id="IPR017103">
    <property type="entry name" value="Iontropic_Glu_rcpt_pln"/>
</dbReference>
<keyword evidence="8" id="KW-0406">Ion transport</keyword>
<feature type="domain" description="Ionotropic glutamate receptor C-terminal" evidence="16">
    <location>
        <begin position="479"/>
        <end position="830"/>
    </location>
</feature>
<evidence type="ECO:0000256" key="1">
    <source>
        <dbReference type="ARBA" id="ARBA00004141"/>
    </source>
</evidence>
<comment type="function">
    <text evidence="14">Glutamate-gated receptor that probably acts as a non-selective cation channel. May be involved in light-signal transduction and calcium homeostasis via the regulation of calcium influx into cells.</text>
</comment>
<evidence type="ECO:0000256" key="10">
    <source>
        <dbReference type="ARBA" id="ARBA00023170"/>
    </source>
</evidence>
<dbReference type="SUPFAM" id="SSF81324">
    <property type="entry name" value="Voltage-gated potassium channels"/>
    <property type="match status" value="1"/>
</dbReference>
<keyword evidence="11" id="KW-0325">Glycoprotein</keyword>
<evidence type="ECO:0000313" key="18">
    <source>
        <dbReference type="RefSeq" id="XP_048331270.2"/>
    </source>
</evidence>
<feature type="transmembrane region" description="Helical" evidence="15">
    <location>
        <begin position="667"/>
        <end position="686"/>
    </location>
</feature>
<evidence type="ECO:0000256" key="3">
    <source>
        <dbReference type="ARBA" id="ARBA00011095"/>
    </source>
</evidence>
<evidence type="ECO:0000259" key="16">
    <source>
        <dbReference type="SMART" id="SM00079"/>
    </source>
</evidence>
<dbReference type="InterPro" id="IPR019594">
    <property type="entry name" value="Glu/Gly-bd"/>
</dbReference>
<dbReference type="Proteomes" id="UP001652623">
    <property type="component" value="Chromosome 5"/>
</dbReference>
<dbReference type="Gene3D" id="1.10.287.70">
    <property type="match status" value="1"/>
</dbReference>